<dbReference type="EMBL" id="RXOL01000003">
    <property type="protein sequence ID" value="RVQ66899.1"/>
    <property type="molecule type" value="Genomic_DNA"/>
</dbReference>
<accession>A0A437GWZ8</accession>
<organism evidence="2 3">
    <name type="scientific">Croceicoccus ponticola</name>
    <dbReference type="NCBI Taxonomy" id="2217664"/>
    <lineage>
        <taxon>Bacteria</taxon>
        <taxon>Pseudomonadati</taxon>
        <taxon>Pseudomonadota</taxon>
        <taxon>Alphaproteobacteria</taxon>
        <taxon>Sphingomonadales</taxon>
        <taxon>Erythrobacteraceae</taxon>
        <taxon>Croceicoccus</taxon>
    </lineage>
</organism>
<dbReference type="AlphaFoldDB" id="A0A437GWZ8"/>
<feature type="signal peptide" evidence="1">
    <location>
        <begin position="1"/>
        <end position="20"/>
    </location>
</feature>
<gene>
    <name evidence="2" type="ORF">EKN06_08035</name>
</gene>
<dbReference type="RefSeq" id="WP_127612412.1">
    <property type="nucleotide sequence ID" value="NZ_RXOL01000003.1"/>
</dbReference>
<evidence type="ECO:0000313" key="2">
    <source>
        <dbReference type="EMBL" id="RVQ66899.1"/>
    </source>
</evidence>
<keyword evidence="3" id="KW-1185">Reference proteome</keyword>
<dbReference type="OrthoDB" id="7594608at2"/>
<name>A0A437GWZ8_9SPHN</name>
<keyword evidence="1" id="KW-0732">Signal</keyword>
<evidence type="ECO:0000256" key="1">
    <source>
        <dbReference type="SAM" id="SignalP"/>
    </source>
</evidence>
<reference evidence="2 3" key="1">
    <citation type="submission" date="2018-12" db="EMBL/GenBank/DDBJ databases">
        <title>Croceicoccus ponticola sp. nov., a lipolytic bacterium isolated from seawater.</title>
        <authorList>
            <person name="Yoon J.-H."/>
        </authorList>
    </citation>
    <scope>NUCLEOTIDE SEQUENCE [LARGE SCALE GENOMIC DNA]</scope>
    <source>
        <strain evidence="2 3">GM-16</strain>
    </source>
</reference>
<feature type="chain" id="PRO_5019133977" description="Lipoprotein" evidence="1">
    <location>
        <begin position="21"/>
        <end position="171"/>
    </location>
</feature>
<evidence type="ECO:0008006" key="4">
    <source>
        <dbReference type="Google" id="ProtNLM"/>
    </source>
</evidence>
<dbReference type="Proteomes" id="UP000283003">
    <property type="component" value="Unassembled WGS sequence"/>
</dbReference>
<evidence type="ECO:0000313" key="3">
    <source>
        <dbReference type="Proteomes" id="UP000283003"/>
    </source>
</evidence>
<sequence>MNFAVMRHCLVPAIAAIALAGCGSDKEGTIATGEGDVAYRMSGDEDANNIQLKGPDGEATVDTGKDLAPDLPAGLAVYPGAKVTNVSNVGLGEQGSGSLVAMDTADGAQKVAEWYKAQGEKSGYKIAAQLQTGKLHMVSGKTDDGREFSVTASDREGGTSVQLIAGSGLGS</sequence>
<dbReference type="PROSITE" id="PS51257">
    <property type="entry name" value="PROKAR_LIPOPROTEIN"/>
    <property type="match status" value="1"/>
</dbReference>
<comment type="caution">
    <text evidence="2">The sequence shown here is derived from an EMBL/GenBank/DDBJ whole genome shotgun (WGS) entry which is preliminary data.</text>
</comment>
<proteinExistence type="predicted"/>
<protein>
    <recommendedName>
        <fullName evidence="4">Lipoprotein</fullName>
    </recommendedName>
</protein>